<evidence type="ECO:0000313" key="7">
    <source>
        <dbReference type="Proteomes" id="UP000263014"/>
    </source>
</evidence>
<evidence type="ECO:0000313" key="6">
    <source>
        <dbReference type="Proteomes" id="UP000261257"/>
    </source>
</evidence>
<dbReference type="EMBL" id="CYZE01000004">
    <property type="protein sequence ID" value="CUO23595.1"/>
    <property type="molecule type" value="Genomic_DNA"/>
</dbReference>
<keyword evidence="2" id="KW-0031">Aminopeptidase</keyword>
<keyword evidence="1" id="KW-0479">Metal-binding</keyword>
<dbReference type="RefSeq" id="WP_055655013.1">
    <property type="nucleotide sequence ID" value="NZ_CABIXC010000004.1"/>
</dbReference>
<dbReference type="InterPro" id="IPR058739">
    <property type="entry name" value="NicX"/>
</dbReference>
<keyword evidence="2" id="KW-0378">Hydrolase</keyword>
<dbReference type="InterPro" id="IPR052170">
    <property type="entry name" value="M29_Exopeptidase"/>
</dbReference>
<dbReference type="EMBL" id="QSON01000046">
    <property type="protein sequence ID" value="RGI94034.1"/>
    <property type="molecule type" value="Genomic_DNA"/>
</dbReference>
<dbReference type="SUPFAM" id="SSF144052">
    <property type="entry name" value="Thermophilic metalloprotease-like"/>
    <property type="match status" value="1"/>
</dbReference>
<organism evidence="2 5">
    <name type="scientific">Hungatella hathewayi</name>
    <dbReference type="NCBI Taxonomy" id="154046"/>
    <lineage>
        <taxon>Bacteria</taxon>
        <taxon>Bacillati</taxon>
        <taxon>Bacillota</taxon>
        <taxon>Clostridia</taxon>
        <taxon>Lachnospirales</taxon>
        <taxon>Lachnospiraceae</taxon>
        <taxon>Hungatella</taxon>
    </lineage>
</organism>
<proteinExistence type="predicted"/>
<dbReference type="Proteomes" id="UP000261257">
    <property type="component" value="Unassembled WGS sequence"/>
</dbReference>
<dbReference type="Proteomes" id="UP000263014">
    <property type="component" value="Unassembled WGS sequence"/>
</dbReference>
<reference evidence="2 5" key="1">
    <citation type="submission" date="2015-09" db="EMBL/GenBank/DDBJ databases">
        <authorList>
            <consortium name="Pathogen Informatics"/>
        </authorList>
    </citation>
    <scope>NUCLEOTIDE SEQUENCE [LARGE SCALE GENOMIC DNA]</scope>
    <source>
        <strain evidence="2 5">2789STDY5608850</strain>
    </source>
</reference>
<dbReference type="Proteomes" id="UP000095651">
    <property type="component" value="Unassembled WGS sequence"/>
</dbReference>
<gene>
    <name evidence="4" type="ORF">DXC39_23015</name>
    <name evidence="3" type="ORF">DXD79_33815</name>
    <name evidence="2" type="ORF">ERS852407_02243</name>
</gene>
<accession>A0A174DHH8</accession>
<protein>
    <submittedName>
        <fullName evidence="2 3">Peptidase</fullName>
    </submittedName>
</protein>
<keyword evidence="2" id="KW-0645">Protease</keyword>
<sequence>MELEEGAKIIINRWLKLKPWDRLMIVAGEKNMAEAEVLKRQAEKRTHAVSILLVERQGQHVGVFFDQHPDIFDSYNAVLAATEYSLVTTKAARNVIKRRAKFLSLPLSTNNGQSMLTFDFLKMDVKKSKLTAEVIMKYLKSSSRIQIKTDAGTDLTLMKRGRMPGFFNGVTADGGGFSSASIEVYIPVEECGTNGTMVIDGSLGYIGAAREDTRVVFKEGRIVEIEETPTGKRLKEYMEGYHDSGIYVAGELGIGLNSYSQCAGRCYIEDESAYGTFHIGLGRNIALGGTHEANGHFDLVAREPNLFADNRQLIQQGRIIIPEPVFF</sequence>
<dbReference type="Pfam" id="PF26233">
    <property type="entry name" value="NicX"/>
    <property type="match status" value="1"/>
</dbReference>
<evidence type="ECO:0000313" key="3">
    <source>
        <dbReference type="EMBL" id="RGI94034.1"/>
    </source>
</evidence>
<dbReference type="PANTHER" id="PTHR34448:SF1">
    <property type="entry name" value="BLL6088 PROTEIN"/>
    <property type="match status" value="1"/>
</dbReference>
<dbReference type="GO" id="GO:0046872">
    <property type="term" value="F:metal ion binding"/>
    <property type="evidence" value="ECO:0007669"/>
    <property type="project" value="UniProtKB-KW"/>
</dbReference>
<dbReference type="EMBL" id="QSSQ01000030">
    <property type="protein sequence ID" value="RGL99632.1"/>
    <property type="molecule type" value="Genomic_DNA"/>
</dbReference>
<evidence type="ECO:0000256" key="1">
    <source>
        <dbReference type="ARBA" id="ARBA00022723"/>
    </source>
</evidence>
<evidence type="ECO:0000313" key="2">
    <source>
        <dbReference type="EMBL" id="CUO23595.1"/>
    </source>
</evidence>
<evidence type="ECO:0000313" key="5">
    <source>
        <dbReference type="Proteomes" id="UP000095651"/>
    </source>
</evidence>
<name>A0A174DHH8_9FIRM</name>
<evidence type="ECO:0000313" key="4">
    <source>
        <dbReference type="EMBL" id="RGL99632.1"/>
    </source>
</evidence>
<dbReference type="PANTHER" id="PTHR34448">
    <property type="entry name" value="AMINOPEPTIDASE"/>
    <property type="match status" value="1"/>
</dbReference>
<dbReference type="GO" id="GO:0004177">
    <property type="term" value="F:aminopeptidase activity"/>
    <property type="evidence" value="ECO:0007669"/>
    <property type="project" value="UniProtKB-KW"/>
</dbReference>
<reference evidence="6 7" key="2">
    <citation type="submission" date="2018-08" db="EMBL/GenBank/DDBJ databases">
        <title>A genome reference for cultivated species of the human gut microbiota.</title>
        <authorList>
            <person name="Zou Y."/>
            <person name="Xue W."/>
            <person name="Luo G."/>
        </authorList>
    </citation>
    <scope>NUCLEOTIDE SEQUENCE [LARGE SCALE GENOMIC DNA]</scope>
    <source>
        <strain evidence="4 6">TF05-11AC</strain>
        <strain evidence="3 7">TM09-12</strain>
    </source>
</reference>
<dbReference type="AlphaFoldDB" id="A0A174DHH8"/>